<dbReference type="Gene3D" id="1.10.620.20">
    <property type="entry name" value="Ribonucleotide Reductase, subunit A"/>
    <property type="match status" value="1"/>
</dbReference>
<reference evidence="1 2" key="1">
    <citation type="submission" date="2017-06" db="EMBL/GenBank/DDBJ databases">
        <authorList>
            <person name="Kim H.J."/>
            <person name="Triplett B.A."/>
        </authorList>
    </citation>
    <scope>NUCLEOTIDE SEQUENCE [LARGE SCALE GENOMIC DNA]</scope>
    <source>
        <strain evidence="1 2">DSM 44715</strain>
    </source>
</reference>
<organism evidence="1 2">
    <name type="scientific">Actinomadura meyerae</name>
    <dbReference type="NCBI Taxonomy" id="240840"/>
    <lineage>
        <taxon>Bacteria</taxon>
        <taxon>Bacillati</taxon>
        <taxon>Actinomycetota</taxon>
        <taxon>Actinomycetes</taxon>
        <taxon>Streptosporangiales</taxon>
        <taxon>Thermomonosporaceae</taxon>
        <taxon>Actinomadura</taxon>
    </lineage>
</organism>
<gene>
    <name evidence="1" type="ORF">SAMN05443665_1012127</name>
</gene>
<sequence>MTQEFDLDRYVRNSRAVDLSGVAWEQISAHPVSGAEARCLTFMMDIETHTVMYARDLLATRAAFDPEVTAFMSCWIYEEFWHGEAFSRFLGEAGFTLAPDREKVTAASPYPTKTARNERIRRALGRSVYTGHLVSMLGSALTRDFVAIQMTWGAMNELSAINSYQAMIERSGNPVLREILRRVIKDERRHFAFYRAQARLRLARSARARRLARWAMHRLWAPVGTGLRPQEESDFALVWLFGDDAGLDRMRRIDATIAQLPGFAGATLAEDARSRALERMPVGRIPELSTDGALARAGVHRERHEAAA</sequence>
<evidence type="ECO:0000313" key="2">
    <source>
        <dbReference type="Proteomes" id="UP000198318"/>
    </source>
</evidence>
<keyword evidence="2" id="KW-1185">Reference proteome</keyword>
<evidence type="ECO:0008006" key="3">
    <source>
        <dbReference type="Google" id="ProtNLM"/>
    </source>
</evidence>
<dbReference type="InterPro" id="IPR009078">
    <property type="entry name" value="Ferritin-like_SF"/>
</dbReference>
<dbReference type="SUPFAM" id="SSF47240">
    <property type="entry name" value="Ferritin-like"/>
    <property type="match status" value="1"/>
</dbReference>
<dbReference type="InterPro" id="IPR012348">
    <property type="entry name" value="RNR-like"/>
</dbReference>
<dbReference type="OrthoDB" id="3606832at2"/>
<accession>A0A239IGU0</accession>
<proteinExistence type="predicted"/>
<name>A0A239IGU0_9ACTN</name>
<dbReference type="Proteomes" id="UP000198318">
    <property type="component" value="Unassembled WGS sequence"/>
</dbReference>
<evidence type="ECO:0000313" key="1">
    <source>
        <dbReference type="EMBL" id="SNS92817.1"/>
    </source>
</evidence>
<dbReference type="CDD" id="cd00657">
    <property type="entry name" value="Ferritin_like"/>
    <property type="match status" value="1"/>
</dbReference>
<dbReference type="AlphaFoldDB" id="A0A239IGU0"/>
<dbReference type="RefSeq" id="WP_089326618.1">
    <property type="nucleotide sequence ID" value="NZ_FZOR01000012.1"/>
</dbReference>
<dbReference type="EMBL" id="FZOR01000012">
    <property type="protein sequence ID" value="SNS92817.1"/>
    <property type="molecule type" value="Genomic_DNA"/>
</dbReference>
<protein>
    <recommendedName>
        <fullName evidence="3">p-aminobenzoate N-oxygenase AurF</fullName>
    </recommendedName>
</protein>
<dbReference type="GO" id="GO:0016491">
    <property type="term" value="F:oxidoreductase activity"/>
    <property type="evidence" value="ECO:0007669"/>
    <property type="project" value="InterPro"/>
</dbReference>